<dbReference type="Pfam" id="PF17768">
    <property type="entry name" value="RecJ_OB"/>
    <property type="match status" value="1"/>
</dbReference>
<feature type="coiled-coil region" evidence="6">
    <location>
        <begin position="311"/>
        <end position="338"/>
    </location>
</feature>
<evidence type="ECO:0000313" key="10">
    <source>
        <dbReference type="EMBL" id="TCS89563.1"/>
    </source>
</evidence>
<dbReference type="InterPro" id="IPR041122">
    <property type="entry name" value="RecJ_OB"/>
</dbReference>
<evidence type="ECO:0000256" key="5">
    <source>
        <dbReference type="ARBA" id="ARBA00022839"/>
    </source>
</evidence>
<dbReference type="OrthoDB" id="9809852at2"/>
<protein>
    <recommendedName>
        <fullName evidence="2">Single-stranded-DNA-specific exonuclease RecJ</fullName>
    </recommendedName>
</protein>
<dbReference type="PANTHER" id="PTHR30255:SF2">
    <property type="entry name" value="SINGLE-STRANDED-DNA-SPECIFIC EXONUCLEASE RECJ"/>
    <property type="match status" value="1"/>
</dbReference>
<dbReference type="Pfam" id="PF01368">
    <property type="entry name" value="DHH"/>
    <property type="match status" value="1"/>
</dbReference>
<evidence type="ECO:0000313" key="11">
    <source>
        <dbReference type="Proteomes" id="UP000294567"/>
    </source>
</evidence>
<keyword evidence="5 10" id="KW-0269">Exonuclease</keyword>
<dbReference type="Gene3D" id="2.40.50.460">
    <property type="match status" value="1"/>
</dbReference>
<evidence type="ECO:0000256" key="1">
    <source>
        <dbReference type="ARBA" id="ARBA00005915"/>
    </source>
</evidence>
<evidence type="ECO:0000256" key="2">
    <source>
        <dbReference type="ARBA" id="ARBA00019841"/>
    </source>
</evidence>
<dbReference type="SUPFAM" id="SSF64182">
    <property type="entry name" value="DHH phosphoesterases"/>
    <property type="match status" value="1"/>
</dbReference>
<reference evidence="10 11" key="1">
    <citation type="submission" date="2019-03" db="EMBL/GenBank/DDBJ databases">
        <title>Genomic Encyclopedia of Type Strains, Phase IV (KMG-IV): sequencing the most valuable type-strain genomes for metagenomic binning, comparative biology and taxonomic classification.</title>
        <authorList>
            <person name="Goeker M."/>
        </authorList>
    </citation>
    <scope>NUCLEOTIDE SEQUENCE [LARGE SCALE GENOMIC DNA]</scope>
    <source>
        <strain evidence="10 11">DSM 26752</strain>
    </source>
</reference>
<dbReference type="NCBIfam" id="TIGR00644">
    <property type="entry name" value="recJ"/>
    <property type="match status" value="1"/>
</dbReference>
<feature type="domain" description="DDH" evidence="7">
    <location>
        <begin position="77"/>
        <end position="237"/>
    </location>
</feature>
<evidence type="ECO:0000259" key="9">
    <source>
        <dbReference type="Pfam" id="PF17768"/>
    </source>
</evidence>
<feature type="domain" description="DHHA1" evidence="8">
    <location>
        <begin position="355"/>
        <end position="448"/>
    </location>
</feature>
<dbReference type="EMBL" id="SMAE01000005">
    <property type="protein sequence ID" value="TCS89563.1"/>
    <property type="molecule type" value="Genomic_DNA"/>
</dbReference>
<dbReference type="Pfam" id="PF02272">
    <property type="entry name" value="DHHA1"/>
    <property type="match status" value="1"/>
</dbReference>
<keyword evidence="4" id="KW-0378">Hydrolase</keyword>
<dbReference type="GO" id="GO:0006281">
    <property type="term" value="P:DNA repair"/>
    <property type="evidence" value="ECO:0007669"/>
    <property type="project" value="InterPro"/>
</dbReference>
<feature type="domain" description="RecJ OB" evidence="9">
    <location>
        <begin position="463"/>
        <end position="586"/>
    </location>
</feature>
<dbReference type="Gene3D" id="3.90.1640.30">
    <property type="match status" value="1"/>
</dbReference>
<dbReference type="PANTHER" id="PTHR30255">
    <property type="entry name" value="SINGLE-STRANDED-DNA-SPECIFIC EXONUCLEASE RECJ"/>
    <property type="match status" value="1"/>
</dbReference>
<comment type="similarity">
    <text evidence="1">Belongs to the RecJ family.</text>
</comment>
<evidence type="ECO:0000256" key="6">
    <source>
        <dbReference type="SAM" id="Coils"/>
    </source>
</evidence>
<organism evidence="10 11">
    <name type="scientific">Keratinibaculum paraultunense</name>
    <dbReference type="NCBI Taxonomy" id="1278232"/>
    <lineage>
        <taxon>Bacteria</taxon>
        <taxon>Bacillati</taxon>
        <taxon>Bacillota</taxon>
        <taxon>Tissierellia</taxon>
        <taxon>Tissierellales</taxon>
        <taxon>Tepidimicrobiaceae</taxon>
        <taxon>Keratinibaculum</taxon>
    </lineage>
</organism>
<comment type="caution">
    <text evidence="10">The sequence shown here is derived from an EMBL/GenBank/DDBJ whole genome shotgun (WGS) entry which is preliminary data.</text>
</comment>
<dbReference type="RefSeq" id="WP_132027060.1">
    <property type="nucleotide sequence ID" value="NZ_CP068564.1"/>
</dbReference>
<dbReference type="InterPro" id="IPR001667">
    <property type="entry name" value="DDH_dom"/>
</dbReference>
<dbReference type="AlphaFoldDB" id="A0A4R3KW85"/>
<proteinExistence type="inferred from homology"/>
<accession>A0A4R3KW85</accession>
<dbReference type="InterPro" id="IPR051673">
    <property type="entry name" value="SSDNA_exonuclease_RecJ"/>
</dbReference>
<dbReference type="InterPro" id="IPR038763">
    <property type="entry name" value="DHH_sf"/>
</dbReference>
<dbReference type="InterPro" id="IPR004610">
    <property type="entry name" value="RecJ"/>
</dbReference>
<dbReference type="GO" id="GO:0008409">
    <property type="term" value="F:5'-3' exonuclease activity"/>
    <property type="evidence" value="ECO:0007669"/>
    <property type="project" value="InterPro"/>
</dbReference>
<evidence type="ECO:0000256" key="4">
    <source>
        <dbReference type="ARBA" id="ARBA00022801"/>
    </source>
</evidence>
<name>A0A4R3KW85_9FIRM</name>
<gene>
    <name evidence="10" type="ORF">EDD65_10534</name>
</gene>
<evidence type="ECO:0000259" key="8">
    <source>
        <dbReference type="Pfam" id="PF02272"/>
    </source>
</evidence>
<evidence type="ECO:0000256" key="3">
    <source>
        <dbReference type="ARBA" id="ARBA00022722"/>
    </source>
</evidence>
<evidence type="ECO:0000259" key="7">
    <source>
        <dbReference type="Pfam" id="PF01368"/>
    </source>
</evidence>
<dbReference type="Proteomes" id="UP000294567">
    <property type="component" value="Unassembled WGS sequence"/>
</dbReference>
<sequence>MEKWYIRNVKGNLDKISKSLGISKFLSKLLLNRHITSYRLMDSFINPSLDKLHSPWLMKDMDKGVNLIVESIKKGEKIRISGDYDQDGNSAILTLYKGLRKCGAKVDYVIPHRIMDGYGINERIVKEAKRDGIDLIITCDNGISAFEPIRLAKDLGIKVIVTDHHDIAYKEDEDGIKKYILPDAEAVINPKRWDCKYPFKELCGAGVAFKLIQALYMKMNINIEESYKLLEFVAMGTVCDVVDLVDENRIIVKEGLSRINNTQNLGLKALIKATGLEGKNINTYSLGFIIGPCINASGRLDKADIAVELFLTEDQDRAQKYANRLHELNKKRKIMTEKGYERIVNQIESTDLKKQSVLVIFEPQIHESVAGIIAGRVKDKYYKPTIVLTQSKEEGIAKGSGRSIEEYDMFEEISNHKELLVTFGGHPMAAGLSLDISSIDEFRYKLNKDVSLTVDDLTPKVYIDMHLPLDYINFALIEELEKLEPFGKGNPKPLFAEKNVKIKRGVILGNEQNVLKLLLLTKKGRIIDGIYFGDIEEFERQMCRKFGQEELDKMYRGLSNNIMLDIIYTPVINEYMGKRNIQINIQNYR</sequence>
<keyword evidence="3" id="KW-0540">Nuclease</keyword>
<keyword evidence="11" id="KW-1185">Reference proteome</keyword>
<dbReference type="GO" id="GO:0003676">
    <property type="term" value="F:nucleic acid binding"/>
    <property type="evidence" value="ECO:0007669"/>
    <property type="project" value="InterPro"/>
</dbReference>
<dbReference type="GO" id="GO:0006310">
    <property type="term" value="P:DNA recombination"/>
    <property type="evidence" value="ECO:0007669"/>
    <property type="project" value="InterPro"/>
</dbReference>
<keyword evidence="6" id="KW-0175">Coiled coil</keyword>
<dbReference type="InterPro" id="IPR003156">
    <property type="entry name" value="DHHA1_dom"/>
</dbReference>